<organism evidence="4 5">
    <name type="scientific">Desulfoscipio geothermicus DSM 3669</name>
    <dbReference type="NCBI Taxonomy" id="1121426"/>
    <lineage>
        <taxon>Bacteria</taxon>
        <taxon>Bacillati</taxon>
        <taxon>Bacillota</taxon>
        <taxon>Clostridia</taxon>
        <taxon>Eubacteriales</taxon>
        <taxon>Desulfallaceae</taxon>
        <taxon>Desulfoscipio</taxon>
    </lineage>
</organism>
<proteinExistence type="predicted"/>
<feature type="non-terminal residue" evidence="4">
    <location>
        <position position="1"/>
    </location>
</feature>
<feature type="compositionally biased region" description="Polar residues" evidence="2">
    <location>
        <begin position="1"/>
        <end position="20"/>
    </location>
</feature>
<dbReference type="InterPro" id="IPR014755">
    <property type="entry name" value="Cu-Rt/internalin_Ig-like"/>
</dbReference>
<dbReference type="RefSeq" id="WP_165608412.1">
    <property type="nucleotide sequence ID" value="NZ_FOYM01000042.1"/>
</dbReference>
<accession>A0A1I6EGS8</accession>
<feature type="domain" description="SbsA Ig-like" evidence="3">
    <location>
        <begin position="9"/>
        <end position="114"/>
    </location>
</feature>
<dbReference type="InterPro" id="IPR032812">
    <property type="entry name" value="SbsA_Ig"/>
</dbReference>
<gene>
    <name evidence="4" type="ORF">SAMN05660706_1421</name>
</gene>
<feature type="region of interest" description="Disordered" evidence="2">
    <location>
        <begin position="1"/>
        <end position="23"/>
    </location>
</feature>
<evidence type="ECO:0000259" key="3">
    <source>
        <dbReference type="Pfam" id="PF13205"/>
    </source>
</evidence>
<dbReference type="AlphaFoldDB" id="A0A1I6EGS8"/>
<evidence type="ECO:0000256" key="1">
    <source>
        <dbReference type="ARBA" id="ARBA00022729"/>
    </source>
</evidence>
<evidence type="ECO:0000256" key="2">
    <source>
        <dbReference type="SAM" id="MobiDB-lite"/>
    </source>
</evidence>
<dbReference type="EMBL" id="FOYM01000042">
    <property type="protein sequence ID" value="SFR16751.1"/>
    <property type="molecule type" value="Genomic_DNA"/>
</dbReference>
<keyword evidence="5" id="KW-1185">Reference proteome</keyword>
<dbReference type="Proteomes" id="UP000199584">
    <property type="component" value="Unassembled WGS sequence"/>
</dbReference>
<evidence type="ECO:0000313" key="4">
    <source>
        <dbReference type="EMBL" id="SFR16751.1"/>
    </source>
</evidence>
<dbReference type="Pfam" id="PF13205">
    <property type="entry name" value="Big_5"/>
    <property type="match status" value="1"/>
</dbReference>
<name>A0A1I6EGS8_9FIRM</name>
<reference evidence="5" key="1">
    <citation type="submission" date="2016-10" db="EMBL/GenBank/DDBJ databases">
        <authorList>
            <person name="Varghese N."/>
            <person name="Submissions S."/>
        </authorList>
    </citation>
    <scope>NUCLEOTIDE SEQUENCE [LARGE SCALE GENOMIC DNA]</scope>
    <source>
        <strain evidence="5">DSM 3669</strain>
    </source>
</reference>
<dbReference type="Gene3D" id="2.60.40.1220">
    <property type="match status" value="1"/>
</dbReference>
<keyword evidence="1" id="KW-0732">Signal</keyword>
<protein>
    <submittedName>
        <fullName evidence="4">Ig-like domain-containing protein</fullName>
    </submittedName>
</protein>
<evidence type="ECO:0000313" key="5">
    <source>
        <dbReference type="Proteomes" id="UP000199584"/>
    </source>
</evidence>
<sequence>TNGPLGTTDTTAPTVQSSTPADGATGVSVSADLTVTFSEAIQKSLATSDNFILIASDGTVVDCTVSADAAGEIVTINPDSNLDALSDYILIVSTNVKDLAGNALAAPYVVNFTTA</sequence>